<keyword evidence="2" id="KW-1133">Transmembrane helix</keyword>
<feature type="region of interest" description="Disordered" evidence="1">
    <location>
        <begin position="216"/>
        <end position="235"/>
    </location>
</feature>
<reference evidence="3 4" key="1">
    <citation type="journal article" date="2015" name="Genome Biol.">
        <title>Comparative genomics of Steinernema reveals deeply conserved gene regulatory networks.</title>
        <authorList>
            <person name="Dillman A.R."/>
            <person name="Macchietto M."/>
            <person name="Porter C.F."/>
            <person name="Rogers A."/>
            <person name="Williams B."/>
            <person name="Antoshechkin I."/>
            <person name="Lee M.M."/>
            <person name="Goodwin Z."/>
            <person name="Lu X."/>
            <person name="Lewis E.E."/>
            <person name="Goodrich-Blair H."/>
            <person name="Stock S.P."/>
            <person name="Adams B.J."/>
            <person name="Sternberg P.W."/>
            <person name="Mortazavi A."/>
        </authorList>
    </citation>
    <scope>NUCLEOTIDE SEQUENCE [LARGE SCALE GENOMIC DNA]</scope>
    <source>
        <strain evidence="3 4">ALL</strain>
    </source>
</reference>
<feature type="transmembrane region" description="Helical" evidence="2">
    <location>
        <begin position="75"/>
        <end position="96"/>
    </location>
</feature>
<evidence type="ECO:0000256" key="1">
    <source>
        <dbReference type="SAM" id="MobiDB-lite"/>
    </source>
</evidence>
<proteinExistence type="predicted"/>
<evidence type="ECO:0000313" key="3">
    <source>
        <dbReference type="EMBL" id="TKR63080.1"/>
    </source>
</evidence>
<protein>
    <submittedName>
        <fullName evidence="3">Uncharacterized protein</fullName>
    </submittedName>
</protein>
<organism evidence="3 4">
    <name type="scientific">Steinernema carpocapsae</name>
    <name type="common">Entomopathogenic nematode</name>
    <dbReference type="NCBI Taxonomy" id="34508"/>
    <lineage>
        <taxon>Eukaryota</taxon>
        <taxon>Metazoa</taxon>
        <taxon>Ecdysozoa</taxon>
        <taxon>Nematoda</taxon>
        <taxon>Chromadorea</taxon>
        <taxon>Rhabditida</taxon>
        <taxon>Tylenchina</taxon>
        <taxon>Panagrolaimomorpha</taxon>
        <taxon>Strongyloidoidea</taxon>
        <taxon>Steinernematidae</taxon>
        <taxon>Steinernema</taxon>
    </lineage>
</organism>
<keyword evidence="2" id="KW-0472">Membrane</keyword>
<evidence type="ECO:0000313" key="4">
    <source>
        <dbReference type="Proteomes" id="UP000298663"/>
    </source>
</evidence>
<gene>
    <name evidence="3" type="ORF">L596_026957</name>
</gene>
<dbReference type="EMBL" id="AZBU02000010">
    <property type="protein sequence ID" value="TKR63080.1"/>
    <property type="molecule type" value="Genomic_DNA"/>
</dbReference>
<keyword evidence="2" id="KW-0812">Transmembrane</keyword>
<comment type="caution">
    <text evidence="3">The sequence shown here is derived from an EMBL/GenBank/DDBJ whole genome shotgun (WGS) entry which is preliminary data.</text>
</comment>
<accession>A0A4U5M2Y4</accession>
<keyword evidence="4" id="KW-1185">Reference proteome</keyword>
<dbReference type="AlphaFoldDB" id="A0A4U5M2Y4"/>
<reference evidence="3 4" key="2">
    <citation type="journal article" date="2019" name="G3 (Bethesda)">
        <title>Hybrid Assembly of the Genome of the Entomopathogenic Nematode Steinernema carpocapsae Identifies the X-Chromosome.</title>
        <authorList>
            <person name="Serra L."/>
            <person name="Macchietto M."/>
            <person name="Macias-Munoz A."/>
            <person name="McGill C.J."/>
            <person name="Rodriguez I.M."/>
            <person name="Rodriguez B."/>
            <person name="Murad R."/>
            <person name="Mortazavi A."/>
        </authorList>
    </citation>
    <scope>NUCLEOTIDE SEQUENCE [LARGE SCALE GENOMIC DNA]</scope>
    <source>
        <strain evidence="3 4">ALL</strain>
    </source>
</reference>
<name>A0A4U5M2Y4_STECR</name>
<evidence type="ECO:0000256" key="2">
    <source>
        <dbReference type="SAM" id="Phobius"/>
    </source>
</evidence>
<dbReference type="Proteomes" id="UP000298663">
    <property type="component" value="Unassembled WGS sequence"/>
</dbReference>
<sequence>MIGFLLALKVLFAVFKMEMKYTSATLKFLVLFVWKALLINLHVNHAVDISFEYTFNVINFSVVLPNPKAVSSYNIIFYINLVFLCLGLICYLAVLLKFFYKRRSKEEFIEDCDRQMFYQGLATFLPGAIYFILNAVIDAHVAKASLALSVFITLLPRLIPVFNLVGLLVINNELKSVFLSQLKKKFKCCWCSTSTVTTIDAKNMVILRDIKTAQSNRQTTPLSPENGKSTDNILV</sequence>
<feature type="transmembrane region" description="Helical" evidence="2">
    <location>
        <begin position="117"/>
        <end position="137"/>
    </location>
</feature>
<feature type="transmembrane region" description="Helical" evidence="2">
    <location>
        <begin position="149"/>
        <end position="170"/>
    </location>
</feature>